<feature type="transmembrane region" description="Helical" evidence="1">
    <location>
        <begin position="230"/>
        <end position="247"/>
    </location>
</feature>
<evidence type="ECO:0000313" key="3">
    <source>
        <dbReference type="Proteomes" id="UP000588586"/>
    </source>
</evidence>
<gene>
    <name evidence="2" type="ORF">HJG52_10220</name>
</gene>
<feature type="transmembrane region" description="Helical" evidence="1">
    <location>
        <begin position="449"/>
        <end position="473"/>
    </location>
</feature>
<dbReference type="AlphaFoldDB" id="A0A849H941"/>
<proteinExistence type="predicted"/>
<accession>A0A849H941</accession>
<name>A0A849H941_9MICO</name>
<feature type="transmembrane region" description="Helical" evidence="1">
    <location>
        <begin position="485"/>
        <end position="507"/>
    </location>
</feature>
<feature type="transmembrane region" description="Helical" evidence="1">
    <location>
        <begin position="519"/>
        <end position="541"/>
    </location>
</feature>
<dbReference type="Proteomes" id="UP000588586">
    <property type="component" value="Unassembled WGS sequence"/>
</dbReference>
<sequence>MSLRAPGTRAPAVAAGDPGDLPLLRGEALGGRVVTRLVVAGGAWLVLLSLLAAVLALLGWWLPWVAAVAAVVTLVGAWRLASWLPVRPLPVWSTALLLLVAVGGTVWTGLTHSEQVLPRRDSGSYLQSAVQLASGHARPIEVPARAVGGPAVLEIPGVTLASPAFYSVGTAQEPAVQPQFPIGPSAWYSMAWWVGGSSGVFWLPAVLFGLTLLGVGLLGSLLVGPRWGPLAAMATGLLFPLVHVARSTYSEPVALPTLAAALVALTLAARCSVVGDEVAARRSAVVAGVVLGGSIAIRVDALREVVLVLVVAALAAVQRQAFARALTVSVVASSAVGFGLTWLTSSSYLRSIGGSLLPLVALLVAVVVVGAVLVVGSRRGWSLGVLVSAWLPRVLAGLFVVVGVVLASRPLWQTVRQSAADPGSRVVAGLQARQGLPVDGGRTYAEQSLVWMSWWVGPVALVLALVAVAVLAHRAGSRWVEGKPLAPWVGAAVVGVGSTLLTVYRPGITPDHPWADRRLVIALPTVVLLVVGCAAVVSRWSTRRWPYAVNVAVSAGVAASLLVPSALASWPHRAERVELGEVAAVDALCEQLQPGDVALMVDSRAANEWPQVIRGWCGMPALSTTRALQQDPARLTAAVDQIGRAVAARGGRLVLVAADRTETLSALGLERAVVGVDARVLEDPRLLERRPDSLVELPVQVWLGYPGSAQTR</sequence>
<organism evidence="2 3">
    <name type="scientific">Knoellia koreensis</name>
    <dbReference type="NCBI Taxonomy" id="2730921"/>
    <lineage>
        <taxon>Bacteria</taxon>
        <taxon>Bacillati</taxon>
        <taxon>Actinomycetota</taxon>
        <taxon>Actinomycetes</taxon>
        <taxon>Micrococcales</taxon>
        <taxon>Intrasporangiaceae</taxon>
        <taxon>Knoellia</taxon>
    </lineage>
</organism>
<evidence type="ECO:0000313" key="2">
    <source>
        <dbReference type="EMBL" id="NNM46380.1"/>
    </source>
</evidence>
<comment type="caution">
    <text evidence="2">The sequence shown here is derived from an EMBL/GenBank/DDBJ whole genome shotgun (WGS) entry which is preliminary data.</text>
</comment>
<keyword evidence="1" id="KW-1133">Transmembrane helix</keyword>
<feature type="transmembrane region" description="Helical" evidence="1">
    <location>
        <begin position="200"/>
        <end position="223"/>
    </location>
</feature>
<keyword evidence="3" id="KW-1185">Reference proteome</keyword>
<dbReference type="RefSeq" id="WP_171243488.1">
    <property type="nucleotide sequence ID" value="NZ_JABEPQ010000002.1"/>
</dbReference>
<feature type="transmembrane region" description="Helical" evidence="1">
    <location>
        <begin position="547"/>
        <end position="567"/>
    </location>
</feature>
<evidence type="ECO:0008006" key="4">
    <source>
        <dbReference type="Google" id="ProtNLM"/>
    </source>
</evidence>
<feature type="transmembrane region" description="Helical" evidence="1">
    <location>
        <begin position="355"/>
        <end position="375"/>
    </location>
</feature>
<keyword evidence="1" id="KW-0472">Membrane</keyword>
<reference evidence="2 3" key="1">
    <citation type="submission" date="2020-04" db="EMBL/GenBank/DDBJ databases">
        <title>Knoellia sp. isolate from air conditioner.</title>
        <authorList>
            <person name="Chea S."/>
            <person name="Kim D.-U."/>
        </authorList>
    </citation>
    <scope>NUCLEOTIDE SEQUENCE [LARGE SCALE GENOMIC DNA]</scope>
    <source>
        <strain evidence="2 3">DB2414S</strain>
    </source>
</reference>
<feature type="transmembrane region" description="Helical" evidence="1">
    <location>
        <begin position="381"/>
        <end position="407"/>
    </location>
</feature>
<feature type="transmembrane region" description="Helical" evidence="1">
    <location>
        <begin position="89"/>
        <end position="110"/>
    </location>
</feature>
<keyword evidence="1" id="KW-0812">Transmembrane</keyword>
<evidence type="ECO:0000256" key="1">
    <source>
        <dbReference type="SAM" id="Phobius"/>
    </source>
</evidence>
<feature type="transmembrane region" description="Helical" evidence="1">
    <location>
        <begin position="321"/>
        <end position="343"/>
    </location>
</feature>
<feature type="transmembrane region" description="Helical" evidence="1">
    <location>
        <begin position="253"/>
        <end position="273"/>
    </location>
</feature>
<protein>
    <recommendedName>
        <fullName evidence="4">Glycosyltransferase RgtA/B/C/D-like domain-containing protein</fullName>
    </recommendedName>
</protein>
<dbReference type="EMBL" id="JABEPQ010000002">
    <property type="protein sequence ID" value="NNM46380.1"/>
    <property type="molecule type" value="Genomic_DNA"/>
</dbReference>
<feature type="transmembrane region" description="Helical" evidence="1">
    <location>
        <begin position="61"/>
        <end position="82"/>
    </location>
</feature>
<feature type="transmembrane region" description="Helical" evidence="1">
    <location>
        <begin position="33"/>
        <end position="55"/>
    </location>
</feature>